<dbReference type="PANTHER" id="PTHR13510">
    <property type="entry name" value="FYVE-FINGER-CONTAINING RAB5 EFFECTOR PROTEIN RABENOSYN-5-RELATED"/>
    <property type="match status" value="1"/>
</dbReference>
<keyword evidence="2" id="KW-1185">Reference proteome</keyword>
<comment type="caution">
    <text evidence="1">The sequence shown here is derived from an EMBL/GenBank/DDBJ whole genome shotgun (WGS) entry which is preliminary data.</text>
</comment>
<evidence type="ECO:0000313" key="1">
    <source>
        <dbReference type="EMBL" id="KAJ0405145.1"/>
    </source>
</evidence>
<dbReference type="InterPro" id="IPR023393">
    <property type="entry name" value="START-like_dom_sf"/>
</dbReference>
<name>A0AAD5M712_PYTIN</name>
<dbReference type="InterPro" id="IPR052727">
    <property type="entry name" value="Rab4/Rab5_effector"/>
</dbReference>
<evidence type="ECO:0008006" key="3">
    <source>
        <dbReference type="Google" id="ProtNLM"/>
    </source>
</evidence>
<reference evidence="1" key="1">
    <citation type="submission" date="2021-12" db="EMBL/GenBank/DDBJ databases">
        <title>Prjna785345.</title>
        <authorList>
            <person name="Rujirawat T."/>
            <person name="Krajaejun T."/>
        </authorList>
    </citation>
    <scope>NUCLEOTIDE SEQUENCE</scope>
    <source>
        <strain evidence="1">Pi057C3</strain>
    </source>
</reference>
<dbReference type="Gene3D" id="3.30.530.20">
    <property type="match status" value="1"/>
</dbReference>
<dbReference type="Proteomes" id="UP001209570">
    <property type="component" value="Unassembled WGS sequence"/>
</dbReference>
<sequence length="399" mass="44355">MPRRHLLASHVPLLELSERDRDVLRTTAQALVDAATKDYLEDHRKDAALPTNQAWAQLKSSGRISVFRERQPVESDAGSLPHVMALGTTLGTLDDVMYGALAVTDDDLAMRARYMEDTTTVETKRLLTLVRPSDHEPFRQLHVHWSLFRLSSSSLKQQLSSPRDCTFLESTGITMTANGERLGYVLQHSVEFRALPRLEHVGVVRAQVATCAIFREVAPGVVHCVVKSFHDLGGSVWRHAALGCLSTRVLALCRLGHCAHLKKLARLMHASLWNHVDDEPPQSTGACVVCRSSLRVSLFGKRPARCSICRHEVCRRCGHNKKLRTTLSPFERTPAEHRVCVCACCIQASRQADAVCIALEEQQLDDDGFPTLPRVALTSCASDSTVMSSDVEEIDEFNF</sequence>
<dbReference type="AlphaFoldDB" id="A0AAD5M712"/>
<gene>
    <name evidence="1" type="ORF">P43SY_001350</name>
</gene>
<dbReference type="PANTHER" id="PTHR13510:SF44">
    <property type="entry name" value="RABENOSYN-5"/>
    <property type="match status" value="1"/>
</dbReference>
<dbReference type="EMBL" id="JAKCXM010000049">
    <property type="protein sequence ID" value="KAJ0405145.1"/>
    <property type="molecule type" value="Genomic_DNA"/>
</dbReference>
<organism evidence="1 2">
    <name type="scientific">Pythium insidiosum</name>
    <name type="common">Pythiosis disease agent</name>
    <dbReference type="NCBI Taxonomy" id="114742"/>
    <lineage>
        <taxon>Eukaryota</taxon>
        <taxon>Sar</taxon>
        <taxon>Stramenopiles</taxon>
        <taxon>Oomycota</taxon>
        <taxon>Peronosporomycetes</taxon>
        <taxon>Pythiales</taxon>
        <taxon>Pythiaceae</taxon>
        <taxon>Pythium</taxon>
    </lineage>
</organism>
<proteinExistence type="predicted"/>
<evidence type="ECO:0000313" key="2">
    <source>
        <dbReference type="Proteomes" id="UP001209570"/>
    </source>
</evidence>
<accession>A0AAD5M712</accession>
<protein>
    <recommendedName>
        <fullName evidence="3">FYVE-type domain-containing protein</fullName>
    </recommendedName>
</protein>